<dbReference type="PROSITE" id="PS50850">
    <property type="entry name" value="MFS"/>
    <property type="match status" value="1"/>
</dbReference>
<protein>
    <submittedName>
        <fullName evidence="6">MFS transporter</fullName>
    </submittedName>
</protein>
<dbReference type="InterPro" id="IPR020846">
    <property type="entry name" value="MFS_dom"/>
</dbReference>
<dbReference type="GO" id="GO:0022857">
    <property type="term" value="F:transmembrane transporter activity"/>
    <property type="evidence" value="ECO:0007669"/>
    <property type="project" value="InterPro"/>
</dbReference>
<feature type="transmembrane region" description="Helical" evidence="4">
    <location>
        <begin position="41"/>
        <end position="64"/>
    </location>
</feature>
<proteinExistence type="predicted"/>
<evidence type="ECO:0000259" key="5">
    <source>
        <dbReference type="PROSITE" id="PS50850"/>
    </source>
</evidence>
<keyword evidence="3 4" id="KW-0472">Membrane</keyword>
<feature type="transmembrane region" description="Helical" evidence="4">
    <location>
        <begin position="355"/>
        <end position="374"/>
    </location>
</feature>
<feature type="transmembrane region" description="Helical" evidence="4">
    <location>
        <begin position="162"/>
        <end position="181"/>
    </location>
</feature>
<keyword evidence="7" id="KW-1185">Reference proteome</keyword>
<dbReference type="Proteomes" id="UP000541185">
    <property type="component" value="Unassembled WGS sequence"/>
</dbReference>
<dbReference type="RefSeq" id="WP_169421656.1">
    <property type="nucleotide sequence ID" value="NZ_JABBFX010000003.1"/>
</dbReference>
<evidence type="ECO:0000256" key="1">
    <source>
        <dbReference type="ARBA" id="ARBA00022692"/>
    </source>
</evidence>
<reference evidence="6 7" key="1">
    <citation type="submission" date="2020-04" db="EMBL/GenBank/DDBJ databases">
        <title>Ramlibacter sp. G-1-2-2 isolated from soil.</title>
        <authorList>
            <person name="Dahal R.H."/>
        </authorList>
    </citation>
    <scope>NUCLEOTIDE SEQUENCE [LARGE SCALE GENOMIC DNA]</scope>
    <source>
        <strain evidence="6 7">G-1-2-2</strain>
    </source>
</reference>
<keyword evidence="2 4" id="KW-1133">Transmembrane helix</keyword>
<feature type="domain" description="Major facilitator superfamily (MFS) profile" evidence="5">
    <location>
        <begin position="10"/>
        <end position="384"/>
    </location>
</feature>
<feature type="transmembrane region" description="Helical" evidence="4">
    <location>
        <begin position="12"/>
        <end position="35"/>
    </location>
</feature>
<dbReference type="GO" id="GO:0005886">
    <property type="term" value="C:plasma membrane"/>
    <property type="evidence" value="ECO:0007669"/>
    <property type="project" value="TreeGrafter"/>
</dbReference>
<dbReference type="AlphaFoldDB" id="A0A848HA62"/>
<feature type="transmembrane region" description="Helical" evidence="4">
    <location>
        <begin position="325"/>
        <end position="349"/>
    </location>
</feature>
<dbReference type="PANTHER" id="PTHR23521:SF2">
    <property type="entry name" value="TRANSPORTER MFS SUPERFAMILY"/>
    <property type="match status" value="1"/>
</dbReference>
<feature type="transmembrane region" description="Helical" evidence="4">
    <location>
        <begin position="202"/>
        <end position="223"/>
    </location>
</feature>
<name>A0A848HA62_9BURK</name>
<evidence type="ECO:0000256" key="3">
    <source>
        <dbReference type="ARBA" id="ARBA00023136"/>
    </source>
</evidence>
<gene>
    <name evidence="6" type="ORF">HHL11_26735</name>
</gene>
<evidence type="ECO:0000313" key="7">
    <source>
        <dbReference type="Proteomes" id="UP000541185"/>
    </source>
</evidence>
<sequence length="389" mass="38948">MTPERAGLGLVWRLGTATTLTVMSFAMVSPVLAVLLQQRGYGTTVIGAFSMLAFLLIGVLIPVVPRVIGRLGVVRTYRTGAALELVGVVGYALGDSLAAWSAAEVLVGIGAALLWNATEALLAQEAPPKMRGRVMGLYQTALGAALALGPFLPVLLRLQARAALWLAAAAVAVCLVIALLVRSKSTPPAAQAHASAWEALRAVPWLTALAFAGGVFEAGLSAIEAAHASSLGLDLRSAATVAGAIGVGSFLVQYPAGWSADHMPVRRVFGGAAVALALASVAVGFAGSAHWLLWACGLVFGGAGGALYTVAIVQVAHAYAGRATAGGAAAVITGYTWGGTLGPLVSGVALQAGGLPAFAGVLTVLAVATLVAAGKAGTVRGAQRAAHPT</sequence>
<feature type="transmembrane region" description="Helical" evidence="4">
    <location>
        <begin position="134"/>
        <end position="156"/>
    </location>
</feature>
<dbReference type="Gene3D" id="1.20.1250.20">
    <property type="entry name" value="MFS general substrate transporter like domains"/>
    <property type="match status" value="2"/>
</dbReference>
<dbReference type="InterPro" id="IPR011701">
    <property type="entry name" value="MFS"/>
</dbReference>
<accession>A0A848HA62</accession>
<feature type="transmembrane region" description="Helical" evidence="4">
    <location>
        <begin position="292"/>
        <end position="313"/>
    </location>
</feature>
<dbReference type="SUPFAM" id="SSF103473">
    <property type="entry name" value="MFS general substrate transporter"/>
    <property type="match status" value="1"/>
</dbReference>
<evidence type="ECO:0000256" key="4">
    <source>
        <dbReference type="SAM" id="Phobius"/>
    </source>
</evidence>
<evidence type="ECO:0000256" key="2">
    <source>
        <dbReference type="ARBA" id="ARBA00022989"/>
    </source>
</evidence>
<evidence type="ECO:0000313" key="6">
    <source>
        <dbReference type="EMBL" id="NML47374.1"/>
    </source>
</evidence>
<dbReference type="EMBL" id="JABBFX010000003">
    <property type="protein sequence ID" value="NML47374.1"/>
    <property type="molecule type" value="Genomic_DNA"/>
</dbReference>
<feature type="transmembrane region" description="Helical" evidence="4">
    <location>
        <begin position="235"/>
        <end position="256"/>
    </location>
</feature>
<dbReference type="InterPro" id="IPR036259">
    <property type="entry name" value="MFS_trans_sf"/>
</dbReference>
<organism evidence="6 7">
    <name type="scientific">Ramlibacter agri</name>
    <dbReference type="NCBI Taxonomy" id="2728837"/>
    <lineage>
        <taxon>Bacteria</taxon>
        <taxon>Pseudomonadati</taxon>
        <taxon>Pseudomonadota</taxon>
        <taxon>Betaproteobacteria</taxon>
        <taxon>Burkholderiales</taxon>
        <taxon>Comamonadaceae</taxon>
        <taxon>Ramlibacter</taxon>
    </lineage>
</organism>
<keyword evidence="1 4" id="KW-0812">Transmembrane</keyword>
<comment type="caution">
    <text evidence="6">The sequence shown here is derived from an EMBL/GenBank/DDBJ whole genome shotgun (WGS) entry which is preliminary data.</text>
</comment>
<dbReference type="PANTHER" id="PTHR23521">
    <property type="entry name" value="TRANSPORTER MFS SUPERFAMILY"/>
    <property type="match status" value="1"/>
</dbReference>
<dbReference type="Pfam" id="PF07690">
    <property type="entry name" value="MFS_1"/>
    <property type="match status" value="2"/>
</dbReference>
<feature type="transmembrane region" description="Helical" evidence="4">
    <location>
        <begin position="268"/>
        <end position="286"/>
    </location>
</feature>